<feature type="transmembrane region" description="Helical" evidence="10">
    <location>
        <begin position="12"/>
        <end position="32"/>
    </location>
</feature>
<evidence type="ECO:0000256" key="2">
    <source>
        <dbReference type="ARBA" id="ARBA00005179"/>
    </source>
</evidence>
<reference evidence="11" key="1">
    <citation type="journal article" date="2023" name="BMC Genomics">
        <title>Chromosome-level genome assemblies of Cutaneotrichosporon spp. (Trichosporonales, Basidiomycota) reveal imbalanced evolution between nucleotide sequences and chromosome synteny.</title>
        <authorList>
            <person name="Kobayashi Y."/>
            <person name="Kayamori A."/>
            <person name="Aoki K."/>
            <person name="Shiwa Y."/>
            <person name="Matsutani M."/>
            <person name="Fujita N."/>
            <person name="Sugita T."/>
            <person name="Iwasaki W."/>
            <person name="Tanaka N."/>
            <person name="Takashima M."/>
        </authorList>
    </citation>
    <scope>NUCLEOTIDE SEQUENCE</scope>
    <source>
        <strain evidence="11">HIS019</strain>
    </source>
</reference>
<dbReference type="KEGG" id="ccac:CcaHIS019_0504080"/>
<keyword evidence="10" id="KW-0812">Transmembrane</keyword>
<dbReference type="GeneID" id="85496650"/>
<evidence type="ECO:0000256" key="7">
    <source>
        <dbReference type="ARBA" id="ARBA00023004"/>
    </source>
</evidence>
<evidence type="ECO:0000256" key="3">
    <source>
        <dbReference type="ARBA" id="ARBA00010617"/>
    </source>
</evidence>
<evidence type="ECO:0000256" key="5">
    <source>
        <dbReference type="ARBA" id="ARBA00022723"/>
    </source>
</evidence>
<dbReference type="CDD" id="cd11065">
    <property type="entry name" value="CYP64-like"/>
    <property type="match status" value="1"/>
</dbReference>
<evidence type="ECO:0000256" key="4">
    <source>
        <dbReference type="ARBA" id="ARBA00022617"/>
    </source>
</evidence>
<dbReference type="RefSeq" id="XP_060458045.1">
    <property type="nucleotide sequence ID" value="XM_060601563.1"/>
</dbReference>
<keyword evidence="8" id="KW-0503">Monooxygenase</keyword>
<keyword evidence="10" id="KW-0472">Membrane</keyword>
<evidence type="ECO:0000313" key="12">
    <source>
        <dbReference type="Proteomes" id="UP001233271"/>
    </source>
</evidence>
<keyword evidence="12" id="KW-1185">Reference proteome</keyword>
<evidence type="ECO:0000256" key="6">
    <source>
        <dbReference type="ARBA" id="ARBA00023002"/>
    </source>
</evidence>
<evidence type="ECO:0000256" key="1">
    <source>
        <dbReference type="ARBA" id="ARBA00001971"/>
    </source>
</evidence>
<dbReference type="PANTHER" id="PTHR46300">
    <property type="entry name" value="P450, PUTATIVE (EUROFUNG)-RELATED-RELATED"/>
    <property type="match status" value="1"/>
</dbReference>
<dbReference type="InterPro" id="IPR002401">
    <property type="entry name" value="Cyt_P450_E_grp-I"/>
</dbReference>
<dbReference type="GO" id="GO:0004497">
    <property type="term" value="F:monooxygenase activity"/>
    <property type="evidence" value="ECO:0007669"/>
    <property type="project" value="UniProtKB-KW"/>
</dbReference>
<keyword evidence="5 9" id="KW-0479">Metal-binding</keyword>
<dbReference type="SUPFAM" id="SSF48264">
    <property type="entry name" value="Cytochrome P450"/>
    <property type="match status" value="1"/>
</dbReference>
<sequence length="508" mass="56970">MSSTNLVKLPFTLTPLMSVVLAVAALLIGLAIELSRRRASYAHLPPGPKPHPLTGNVHPSKYPWRSFYQLSKTYGPVITVWAGTRPQVILNDMASATFFLDKHSRDTSDRPPHWAYISSGKRMVLQRHGERWRRMRRALHSLLQPAQSAELRPYQEKAARGVVLDMLNGGTYQDHISTYAATIVVHMAYGRTDRAHYSDPDIAGIVENGDRLGQLLRPGEYRLDAFPWLRFVPGYMSKMNRWNAEELVLFRTALDGVRNGRNNGRVPCFGTYLLDRQKELELNYDEVAYLCGSVFGAGSDTSSAAIQIVIMAAATHPEWQARVQAELDSVTGDQPPGFDDLDQDSVPLLHAFIAESVRWRPVSAGGFTHRTTAPVVYGEYVVPSGTLITGNHWAIHRDEGYYGPNVEEFKPERWLKDGEFNKSMKHVQYGFGRRVCPGQHVANNSVLINSALLLWAFNITESLDKNGKPIPIDTLAFTNTANSHPLKFDVKFTPRHAHLADLVRGDYL</sequence>
<evidence type="ECO:0000256" key="9">
    <source>
        <dbReference type="PIRSR" id="PIRSR602401-1"/>
    </source>
</evidence>
<feature type="binding site" description="axial binding residue" evidence="9">
    <location>
        <position position="436"/>
    </location>
    <ligand>
        <name>heme</name>
        <dbReference type="ChEBI" id="CHEBI:30413"/>
    </ligand>
    <ligandPart>
        <name>Fe</name>
        <dbReference type="ChEBI" id="CHEBI:18248"/>
    </ligandPart>
</feature>
<comment type="similarity">
    <text evidence="3">Belongs to the cytochrome P450 family.</text>
</comment>
<keyword evidence="4 9" id="KW-0349">Heme</keyword>
<comment type="cofactor">
    <cofactor evidence="1 9">
        <name>heme</name>
        <dbReference type="ChEBI" id="CHEBI:30413"/>
    </cofactor>
</comment>
<dbReference type="InterPro" id="IPR050364">
    <property type="entry name" value="Cytochrome_P450_fung"/>
</dbReference>
<dbReference type="InterPro" id="IPR036396">
    <property type="entry name" value="Cyt_P450_sf"/>
</dbReference>
<dbReference type="PRINTS" id="PR00463">
    <property type="entry name" value="EP450I"/>
</dbReference>
<dbReference type="Gene3D" id="1.10.630.10">
    <property type="entry name" value="Cytochrome P450"/>
    <property type="match status" value="1"/>
</dbReference>
<dbReference type="InterPro" id="IPR001128">
    <property type="entry name" value="Cyt_P450"/>
</dbReference>
<name>A0AA48L6E9_9TREE</name>
<organism evidence="11 12">
    <name type="scientific">Cutaneotrichosporon cavernicola</name>
    <dbReference type="NCBI Taxonomy" id="279322"/>
    <lineage>
        <taxon>Eukaryota</taxon>
        <taxon>Fungi</taxon>
        <taxon>Dikarya</taxon>
        <taxon>Basidiomycota</taxon>
        <taxon>Agaricomycotina</taxon>
        <taxon>Tremellomycetes</taxon>
        <taxon>Trichosporonales</taxon>
        <taxon>Trichosporonaceae</taxon>
        <taxon>Cutaneotrichosporon</taxon>
    </lineage>
</organism>
<dbReference type="EMBL" id="AP028216">
    <property type="protein sequence ID" value="BEI92780.1"/>
    <property type="molecule type" value="Genomic_DNA"/>
</dbReference>
<keyword evidence="7 9" id="KW-0408">Iron</keyword>
<proteinExistence type="inferred from homology"/>
<gene>
    <name evidence="11" type="ORF">CcaverHIS019_0504080</name>
</gene>
<evidence type="ECO:0000313" key="11">
    <source>
        <dbReference type="EMBL" id="BEI92780.1"/>
    </source>
</evidence>
<dbReference type="Pfam" id="PF00067">
    <property type="entry name" value="p450"/>
    <property type="match status" value="1"/>
</dbReference>
<keyword evidence="10" id="KW-1133">Transmembrane helix</keyword>
<dbReference type="PRINTS" id="PR00385">
    <property type="entry name" value="P450"/>
</dbReference>
<dbReference type="PANTHER" id="PTHR46300:SF1">
    <property type="entry name" value="P450, PUTATIVE (EUROFUNG)-RELATED"/>
    <property type="match status" value="1"/>
</dbReference>
<dbReference type="AlphaFoldDB" id="A0AA48L6E9"/>
<evidence type="ECO:0000256" key="10">
    <source>
        <dbReference type="SAM" id="Phobius"/>
    </source>
</evidence>
<dbReference type="GO" id="GO:0016705">
    <property type="term" value="F:oxidoreductase activity, acting on paired donors, with incorporation or reduction of molecular oxygen"/>
    <property type="evidence" value="ECO:0007669"/>
    <property type="project" value="InterPro"/>
</dbReference>
<evidence type="ECO:0000256" key="8">
    <source>
        <dbReference type="ARBA" id="ARBA00023033"/>
    </source>
</evidence>
<comment type="pathway">
    <text evidence="2">Secondary metabolite biosynthesis.</text>
</comment>
<dbReference type="GO" id="GO:0005506">
    <property type="term" value="F:iron ion binding"/>
    <property type="evidence" value="ECO:0007669"/>
    <property type="project" value="InterPro"/>
</dbReference>
<evidence type="ECO:0008006" key="13">
    <source>
        <dbReference type="Google" id="ProtNLM"/>
    </source>
</evidence>
<protein>
    <recommendedName>
        <fullName evidence="13">Cytochrome P450</fullName>
    </recommendedName>
</protein>
<dbReference type="Proteomes" id="UP001233271">
    <property type="component" value="Chromosome 5"/>
</dbReference>
<keyword evidence="6" id="KW-0560">Oxidoreductase</keyword>
<accession>A0AA48L6E9</accession>
<dbReference type="GO" id="GO:0020037">
    <property type="term" value="F:heme binding"/>
    <property type="evidence" value="ECO:0007669"/>
    <property type="project" value="InterPro"/>
</dbReference>